<evidence type="ECO:0000256" key="1">
    <source>
        <dbReference type="ARBA" id="ARBA00022630"/>
    </source>
</evidence>
<dbReference type="PRINTS" id="PR00469">
    <property type="entry name" value="PNDRDTASEII"/>
</dbReference>
<organism evidence="4 5">
    <name type="scientific">Candidatus Ureaplasma intestinipullorum</name>
    <dbReference type="NCBI Taxonomy" id="2838770"/>
    <lineage>
        <taxon>Bacteria</taxon>
        <taxon>Bacillati</taxon>
        <taxon>Mycoplasmatota</taxon>
        <taxon>Mycoplasmoidales</taxon>
        <taxon>Mycoplasmoidaceae</taxon>
        <taxon>Ureaplasma</taxon>
    </lineage>
</organism>
<dbReference type="PANTHER" id="PTHR48105">
    <property type="entry name" value="THIOREDOXIN REDUCTASE 1-RELATED-RELATED"/>
    <property type="match status" value="1"/>
</dbReference>
<dbReference type="AlphaFoldDB" id="A0A9E2NVU2"/>
<dbReference type="InterPro" id="IPR023753">
    <property type="entry name" value="FAD/NAD-binding_dom"/>
</dbReference>
<dbReference type="GO" id="GO:0016491">
    <property type="term" value="F:oxidoreductase activity"/>
    <property type="evidence" value="ECO:0007669"/>
    <property type="project" value="UniProtKB-KW"/>
</dbReference>
<reference evidence="4" key="2">
    <citation type="submission" date="2021-04" db="EMBL/GenBank/DDBJ databases">
        <authorList>
            <person name="Gilroy R."/>
        </authorList>
    </citation>
    <scope>NUCLEOTIDE SEQUENCE</scope>
    <source>
        <strain evidence="4">A5-1222</strain>
    </source>
</reference>
<dbReference type="Pfam" id="PF07992">
    <property type="entry name" value="Pyr_redox_2"/>
    <property type="match status" value="1"/>
</dbReference>
<dbReference type="InterPro" id="IPR036188">
    <property type="entry name" value="FAD/NAD-bd_sf"/>
</dbReference>
<dbReference type="InterPro" id="IPR050097">
    <property type="entry name" value="Ferredoxin-NADP_redctase_2"/>
</dbReference>
<evidence type="ECO:0000256" key="2">
    <source>
        <dbReference type="ARBA" id="ARBA00023002"/>
    </source>
</evidence>
<evidence type="ECO:0000259" key="3">
    <source>
        <dbReference type="Pfam" id="PF07992"/>
    </source>
</evidence>
<name>A0A9E2NVU2_9BACT</name>
<evidence type="ECO:0000313" key="4">
    <source>
        <dbReference type="EMBL" id="MBU3830600.1"/>
    </source>
</evidence>
<dbReference type="EMBL" id="JAHLFM010000005">
    <property type="protein sequence ID" value="MBU3830600.1"/>
    <property type="molecule type" value="Genomic_DNA"/>
</dbReference>
<dbReference type="Gene3D" id="3.50.50.60">
    <property type="entry name" value="FAD/NAD(P)-binding domain"/>
    <property type="match status" value="2"/>
</dbReference>
<reference evidence="4" key="1">
    <citation type="journal article" date="2021" name="PeerJ">
        <title>Extensive microbial diversity within the chicken gut microbiome revealed by metagenomics and culture.</title>
        <authorList>
            <person name="Gilroy R."/>
            <person name="Ravi A."/>
            <person name="Getino M."/>
            <person name="Pursley I."/>
            <person name="Horton D.L."/>
            <person name="Alikhan N.F."/>
            <person name="Baker D."/>
            <person name="Gharbi K."/>
            <person name="Hall N."/>
            <person name="Watson M."/>
            <person name="Adriaenssens E.M."/>
            <person name="Foster-Nyarko E."/>
            <person name="Jarju S."/>
            <person name="Secka A."/>
            <person name="Antonio M."/>
            <person name="Oren A."/>
            <person name="Chaudhuri R.R."/>
            <person name="La Ragione R."/>
            <person name="Hildebrand F."/>
            <person name="Pallen M.J."/>
        </authorList>
    </citation>
    <scope>NUCLEOTIDE SEQUENCE</scope>
    <source>
        <strain evidence="4">A5-1222</strain>
    </source>
</reference>
<dbReference type="SUPFAM" id="SSF51905">
    <property type="entry name" value="FAD/NAD(P)-binding domain"/>
    <property type="match status" value="1"/>
</dbReference>
<gene>
    <name evidence="4" type="ORF">H9897_00340</name>
</gene>
<dbReference type="Proteomes" id="UP000824247">
    <property type="component" value="Unassembled WGS sequence"/>
</dbReference>
<evidence type="ECO:0000313" key="5">
    <source>
        <dbReference type="Proteomes" id="UP000824247"/>
    </source>
</evidence>
<feature type="domain" description="FAD/NAD(P)-binding" evidence="3">
    <location>
        <begin position="7"/>
        <end position="296"/>
    </location>
</feature>
<keyword evidence="2" id="KW-0560">Oxidoreductase</keyword>
<keyword evidence="1" id="KW-0285">Flavoprotein</keyword>
<protein>
    <submittedName>
        <fullName evidence="4">FAD-dependent oxidoreductase</fullName>
    </submittedName>
</protein>
<accession>A0A9E2NVU2</accession>
<comment type="caution">
    <text evidence="4">The sequence shown here is derived from an EMBL/GenBank/DDBJ whole genome shotgun (WGS) entry which is preliminary data.</text>
</comment>
<dbReference type="PRINTS" id="PR00368">
    <property type="entry name" value="FADPNR"/>
</dbReference>
<sequence>MNFDKDFDLVIVGAGPAGLTAAIYASRANLSVCFIDKDAPGGKVVTTAFVENYPGYENISGPDLSLKFFDQAKKLGAKFIFSEVKNIDVVDEYKYTELSNGNIIRSKVVIIATGMVNRKIGCINEVQMFGKGVSYCAICDGAIYKDQHVAVIGSGLSAIEESLYMSDIASKVTLISNKEKFKVENDKSTQHLFEKTNIEILYNTETISFNGDDKLKSITLKDKTTNKQYDLEVAGAFIFIGFIPICPTVNNNSILDPISKFINVDSKMETIVPGIFAAGDIVNKKIRQISTAIGDGTIAALSAADYISEKLWK</sequence>
<proteinExistence type="predicted"/>